<organism evidence="1 2">
    <name type="scientific">Microbispora rosea</name>
    <dbReference type="NCBI Taxonomy" id="58117"/>
    <lineage>
        <taxon>Bacteria</taxon>
        <taxon>Bacillati</taxon>
        <taxon>Actinomycetota</taxon>
        <taxon>Actinomycetes</taxon>
        <taxon>Streptosporangiales</taxon>
        <taxon>Streptosporangiaceae</taxon>
        <taxon>Microbispora</taxon>
    </lineage>
</organism>
<accession>A0A1N6ZIM3</accession>
<evidence type="ECO:0000313" key="2">
    <source>
        <dbReference type="Proteomes" id="UP000186096"/>
    </source>
</evidence>
<proteinExistence type="predicted"/>
<dbReference type="EMBL" id="FTNI01000007">
    <property type="protein sequence ID" value="SIR26637.1"/>
    <property type="molecule type" value="Genomic_DNA"/>
</dbReference>
<dbReference type="Gene3D" id="3.40.50.720">
    <property type="entry name" value="NAD(P)-binding Rossmann-like Domain"/>
    <property type="match status" value="1"/>
</dbReference>
<protein>
    <submittedName>
        <fullName evidence="1">Uncharacterized protein</fullName>
    </submittedName>
</protein>
<reference evidence="2" key="1">
    <citation type="submission" date="2017-01" db="EMBL/GenBank/DDBJ databases">
        <authorList>
            <person name="Varghese N."/>
            <person name="Submissions S."/>
        </authorList>
    </citation>
    <scope>NUCLEOTIDE SEQUENCE [LARGE SCALE GENOMIC DNA]</scope>
    <source>
        <strain evidence="2">ATCC 12950</strain>
    </source>
</reference>
<keyword evidence="2" id="KW-1185">Reference proteome</keyword>
<dbReference type="Proteomes" id="UP000186096">
    <property type="component" value="Unassembled WGS sequence"/>
</dbReference>
<dbReference type="GeneID" id="97495079"/>
<dbReference type="RefSeq" id="WP_156080698.1">
    <property type="nucleotide sequence ID" value="NZ_CP192071.1"/>
</dbReference>
<dbReference type="STRING" id="58117.SAMN05421833_107156"/>
<name>A0A1N6ZIM3_9ACTN</name>
<sequence>MPIGVWLVDARGAVATTAVVGATAVRAGAAPPTQYARWAAFAQAPSAVRP</sequence>
<evidence type="ECO:0000313" key="1">
    <source>
        <dbReference type="EMBL" id="SIR26637.1"/>
    </source>
</evidence>
<dbReference type="AlphaFoldDB" id="A0A1N6ZIM3"/>
<gene>
    <name evidence="1" type="ORF">SAMN05421833_107156</name>
</gene>